<evidence type="ECO:0000313" key="2">
    <source>
        <dbReference type="Proteomes" id="UP001473302"/>
    </source>
</evidence>
<reference evidence="1 2" key="1">
    <citation type="submission" date="2024-04" db="EMBL/GenBank/DDBJ databases">
        <title>genome sequences of Mucor flavus KT1a and Helicostylum pulchrum KT1b strains isolated from the surface of a dry-aged beef.</title>
        <authorList>
            <person name="Toyotome T."/>
            <person name="Hosono M."/>
            <person name="Torimaru M."/>
            <person name="Fukuda K."/>
            <person name="Mikami N."/>
        </authorList>
    </citation>
    <scope>NUCLEOTIDE SEQUENCE [LARGE SCALE GENOMIC DNA]</scope>
    <source>
        <strain evidence="1 2">KT1a</strain>
    </source>
</reference>
<gene>
    <name evidence="1" type="ORF">MFLAVUS_006262</name>
</gene>
<dbReference type="EMBL" id="BAABUK010000014">
    <property type="protein sequence ID" value="GAA5812804.1"/>
    <property type="molecule type" value="Genomic_DNA"/>
</dbReference>
<name>A0ABP9Z122_9FUNG</name>
<organism evidence="1 2">
    <name type="scientific">Mucor flavus</name>
    <dbReference type="NCBI Taxonomy" id="439312"/>
    <lineage>
        <taxon>Eukaryota</taxon>
        <taxon>Fungi</taxon>
        <taxon>Fungi incertae sedis</taxon>
        <taxon>Mucoromycota</taxon>
        <taxon>Mucoromycotina</taxon>
        <taxon>Mucoromycetes</taxon>
        <taxon>Mucorales</taxon>
        <taxon>Mucorineae</taxon>
        <taxon>Mucoraceae</taxon>
        <taxon>Mucor</taxon>
    </lineage>
</organism>
<proteinExistence type="predicted"/>
<comment type="caution">
    <text evidence="1">The sequence shown here is derived from an EMBL/GenBank/DDBJ whole genome shotgun (WGS) entry which is preliminary data.</text>
</comment>
<dbReference type="Proteomes" id="UP001473302">
    <property type="component" value="Unassembled WGS sequence"/>
</dbReference>
<accession>A0ABP9Z122</accession>
<keyword evidence="2" id="KW-1185">Reference proteome</keyword>
<evidence type="ECO:0000313" key="1">
    <source>
        <dbReference type="EMBL" id="GAA5812804.1"/>
    </source>
</evidence>
<sequence>MQDVFVTFDMEEQMKSKLEKKEKKIERQMQLSETIVIAPKVKEVDNIFVDKADDSVGTMLKNAAAEKHPSYNHVESNKQSIICSRILKPVSDAYGANASVKRNWSNMYRQLITLQGQYKAELDESTTINIHTKKEDITVEEVAKGDSGSSKYQFDRHKLFLESKVIIDNFLRDKQDVDTVYSVQLCGLEMMIMSLSLSVNGLYVGNEAYRVSLNDQLQHYRDYIQIVKQLLCFRNEAAKVYNVSDNIKASNMRNRTSVKGYKYNKTSEDKPTNIDYGLSLSKHTQLMESEILTEANNQVPLSHLVNITRHS</sequence>
<protein>
    <submittedName>
        <fullName evidence="1">Uncharacterized protein</fullName>
    </submittedName>
</protein>